<evidence type="ECO:0000256" key="2">
    <source>
        <dbReference type="ARBA" id="ARBA00022908"/>
    </source>
</evidence>
<evidence type="ECO:0000313" key="6">
    <source>
        <dbReference type="EMBL" id="GBG13519.1"/>
    </source>
</evidence>
<dbReference type="InterPro" id="IPR010998">
    <property type="entry name" value="Integrase_recombinase_N"/>
</dbReference>
<name>A0A2R5F6N7_9PROT</name>
<evidence type="ECO:0000256" key="1">
    <source>
        <dbReference type="ARBA" id="ARBA00008857"/>
    </source>
</evidence>
<dbReference type="Gene3D" id="3.30.160.390">
    <property type="entry name" value="Integrase, DNA-binding domain"/>
    <property type="match status" value="1"/>
</dbReference>
<evidence type="ECO:0000256" key="4">
    <source>
        <dbReference type="ARBA" id="ARBA00023172"/>
    </source>
</evidence>
<dbReference type="InterPro" id="IPR011010">
    <property type="entry name" value="DNA_brk_join_enz"/>
</dbReference>
<accession>A0A2R5F6N7</accession>
<keyword evidence="2" id="KW-0229">DNA integration</keyword>
<dbReference type="SUPFAM" id="SSF56349">
    <property type="entry name" value="DNA breaking-rejoining enzymes"/>
    <property type="match status" value="1"/>
</dbReference>
<dbReference type="OrthoDB" id="9775880at2"/>
<organism evidence="6 7">
    <name type="scientific">Novimethylophilus kurashikiensis</name>
    <dbReference type="NCBI Taxonomy" id="1825523"/>
    <lineage>
        <taxon>Bacteria</taxon>
        <taxon>Pseudomonadati</taxon>
        <taxon>Pseudomonadota</taxon>
        <taxon>Betaproteobacteria</taxon>
        <taxon>Nitrosomonadales</taxon>
        <taxon>Methylophilaceae</taxon>
        <taxon>Novimethylophilus</taxon>
    </lineage>
</organism>
<proteinExistence type="inferred from homology"/>
<dbReference type="PROSITE" id="PS51898">
    <property type="entry name" value="TYR_RECOMBINASE"/>
    <property type="match status" value="1"/>
</dbReference>
<evidence type="ECO:0000256" key="3">
    <source>
        <dbReference type="ARBA" id="ARBA00023125"/>
    </source>
</evidence>
<dbReference type="Pfam" id="PF13356">
    <property type="entry name" value="Arm-DNA-bind_3"/>
    <property type="match status" value="1"/>
</dbReference>
<dbReference type="Proteomes" id="UP000245081">
    <property type="component" value="Unassembled WGS sequence"/>
</dbReference>
<keyword evidence="3" id="KW-0238">DNA-binding</keyword>
<dbReference type="GO" id="GO:0003677">
    <property type="term" value="F:DNA binding"/>
    <property type="evidence" value="ECO:0007669"/>
    <property type="project" value="UniProtKB-KW"/>
</dbReference>
<feature type="domain" description="Tyr recombinase" evidence="5">
    <location>
        <begin position="207"/>
        <end position="384"/>
    </location>
</feature>
<dbReference type="InterPro" id="IPR013762">
    <property type="entry name" value="Integrase-like_cat_sf"/>
</dbReference>
<dbReference type="EMBL" id="BDOQ01000003">
    <property type="protein sequence ID" value="GBG13519.1"/>
    <property type="molecule type" value="Genomic_DNA"/>
</dbReference>
<dbReference type="AlphaFoldDB" id="A0A2R5F6N7"/>
<dbReference type="InterPro" id="IPR050808">
    <property type="entry name" value="Phage_Integrase"/>
</dbReference>
<dbReference type="PANTHER" id="PTHR30629:SF2">
    <property type="entry name" value="PROPHAGE INTEGRASE INTS-RELATED"/>
    <property type="match status" value="1"/>
</dbReference>
<dbReference type="InterPro" id="IPR025166">
    <property type="entry name" value="Integrase_DNA_bind_dom"/>
</dbReference>
<comment type="similarity">
    <text evidence="1">Belongs to the 'phage' integrase family.</text>
</comment>
<dbReference type="Pfam" id="PF00589">
    <property type="entry name" value="Phage_integrase"/>
    <property type="match status" value="1"/>
</dbReference>
<dbReference type="PANTHER" id="PTHR30629">
    <property type="entry name" value="PROPHAGE INTEGRASE"/>
    <property type="match status" value="1"/>
</dbReference>
<protein>
    <submittedName>
        <fullName evidence="6">Integrase</fullName>
    </submittedName>
</protein>
<sequence length="408" mass="46106">MATELLTDKSISNAKSTEKPWTLKDGGGLFVLIHPNGSKYFQVRTTLHGKEKLVRLGSYPDMSLAEARDAAKAARKLVADGVDPIQHKRKVAESKALEAETTFKAVAQEWIEIKGSGISESYRSKITATFAANVYPRIGTLSVSDITSPLLLSTLRVMESRGALELMGKCRAWLCQVFDYAKATGKLKGDNPASCLVGVLKKPESEGYPTFLNRNDAGEFLRRLTDYQGRHETILAIWLLMLTAKRPSELRAAQWDEFNLDKAEWTIPKERMKTRQAHIVTLSRQAIAALEDLERLTGHSKWLFPGSDPTKPISEMTLTKAFRMLWPEYRVVPHGCRHFFSTMANEHGQFRHDVIEAALAHKDRDAIRATYNRATYIEERHKLAQWWADELETMREGGRVLPLRARSP</sequence>
<dbReference type="Gene3D" id="1.10.443.10">
    <property type="entry name" value="Intergrase catalytic core"/>
    <property type="match status" value="1"/>
</dbReference>
<dbReference type="GO" id="GO:0006310">
    <property type="term" value="P:DNA recombination"/>
    <property type="evidence" value="ECO:0007669"/>
    <property type="project" value="UniProtKB-KW"/>
</dbReference>
<dbReference type="GO" id="GO:0015074">
    <property type="term" value="P:DNA integration"/>
    <property type="evidence" value="ECO:0007669"/>
    <property type="project" value="UniProtKB-KW"/>
</dbReference>
<comment type="caution">
    <text evidence="6">The sequence shown here is derived from an EMBL/GenBank/DDBJ whole genome shotgun (WGS) entry which is preliminary data.</text>
</comment>
<reference evidence="6 7" key="1">
    <citation type="journal article" date="2018" name="Environ. Microbiol.">
        <title>Isolation and genomic characterization of Novimethylophilus kurashikiensis gen. nov. sp. nov., a new lanthanide-dependent methylotrophic species of Methylophilaceae.</title>
        <authorList>
            <person name="Lv H."/>
            <person name="Sahin N."/>
            <person name="Tani A."/>
        </authorList>
    </citation>
    <scope>NUCLEOTIDE SEQUENCE [LARGE SCALE GENOMIC DNA]</scope>
    <source>
        <strain evidence="6 7">La2-4</strain>
    </source>
</reference>
<keyword evidence="7" id="KW-1185">Reference proteome</keyword>
<evidence type="ECO:0000259" key="5">
    <source>
        <dbReference type="PROSITE" id="PS51898"/>
    </source>
</evidence>
<dbReference type="RefSeq" id="WP_109014710.1">
    <property type="nucleotide sequence ID" value="NZ_BDOQ01000003.1"/>
</dbReference>
<dbReference type="InterPro" id="IPR002104">
    <property type="entry name" value="Integrase_catalytic"/>
</dbReference>
<gene>
    <name evidence="6" type="ORF">NMK_1069</name>
</gene>
<dbReference type="Pfam" id="PF22022">
    <property type="entry name" value="Phage_int_M"/>
    <property type="match status" value="1"/>
</dbReference>
<dbReference type="InterPro" id="IPR053876">
    <property type="entry name" value="Phage_int_M"/>
</dbReference>
<dbReference type="CDD" id="cd00801">
    <property type="entry name" value="INT_P4_C"/>
    <property type="match status" value="1"/>
</dbReference>
<dbReference type="Gene3D" id="1.10.150.130">
    <property type="match status" value="1"/>
</dbReference>
<keyword evidence="4" id="KW-0233">DNA recombination</keyword>
<dbReference type="InterPro" id="IPR038488">
    <property type="entry name" value="Integrase_DNA-bd_sf"/>
</dbReference>
<evidence type="ECO:0000313" key="7">
    <source>
        <dbReference type="Proteomes" id="UP000245081"/>
    </source>
</evidence>